<dbReference type="GO" id="GO:0008380">
    <property type="term" value="P:RNA splicing"/>
    <property type="evidence" value="ECO:0007669"/>
    <property type="project" value="UniProtKB-KW"/>
</dbReference>
<comment type="caution">
    <text evidence="9">The sequence shown here is derived from an EMBL/GenBank/DDBJ whole genome shotgun (WGS) entry which is preliminary data.</text>
</comment>
<dbReference type="PANTHER" id="PTHR11805">
    <property type="entry name" value="CYSTEINE-RICH PDZ-BINDING PROTEIN"/>
    <property type="match status" value="1"/>
</dbReference>
<sequence length="184" mass="20955">MSTRINNSAPFPFLNLLIFYTWFPDYSPELQQREREGERRARRRFVQQQWSARSEKKLAKVIVPDKWKEGASNTNESGGRKINENKLLSKKHSFLVILPPIYPSAKGEGRTDGLLMGMLNASSANSKFTKMPNIATHVHIVKVYVQCVVNKCSIRSFTSKATCKSDVLFQALHDHSDESGNRII</sequence>
<keyword evidence="4" id="KW-0963">Cytoplasm</keyword>
<dbReference type="InterPro" id="IPR019367">
    <property type="entry name" value="PDZ-binding_CRIPT"/>
</dbReference>
<dbReference type="Pfam" id="PF10235">
    <property type="entry name" value="Cript"/>
    <property type="match status" value="1"/>
</dbReference>
<comment type="similarity">
    <text evidence="2">Belongs to the CRIPT family.</text>
</comment>
<evidence type="ECO:0000256" key="4">
    <source>
        <dbReference type="ARBA" id="ARBA00022490"/>
    </source>
</evidence>
<evidence type="ECO:0000256" key="7">
    <source>
        <dbReference type="ARBA" id="ARBA00023187"/>
    </source>
</evidence>
<protein>
    <recommendedName>
        <fullName evidence="3">Cysteine-rich PDZ-binding protein</fullName>
    </recommendedName>
    <alternativeName>
        <fullName evidence="8">Cysteine-rich interactor of PDZ three</fullName>
    </alternativeName>
</protein>
<keyword evidence="5" id="KW-0507">mRNA processing</keyword>
<proteinExistence type="inferred from homology"/>
<dbReference type="PANTHER" id="PTHR11805:SF1">
    <property type="entry name" value="CYSTEINE-RICH PDZ-BINDING PROTEIN"/>
    <property type="match status" value="1"/>
</dbReference>
<dbReference type="GO" id="GO:0006397">
    <property type="term" value="P:mRNA processing"/>
    <property type="evidence" value="ECO:0007669"/>
    <property type="project" value="UniProtKB-KW"/>
</dbReference>
<evidence type="ECO:0000256" key="5">
    <source>
        <dbReference type="ARBA" id="ARBA00022664"/>
    </source>
</evidence>
<evidence type="ECO:0000256" key="6">
    <source>
        <dbReference type="ARBA" id="ARBA00022728"/>
    </source>
</evidence>
<keyword evidence="6" id="KW-0747">Spliceosome</keyword>
<dbReference type="EMBL" id="JAKOGI010000650">
    <property type="protein sequence ID" value="KAJ8431958.1"/>
    <property type="molecule type" value="Genomic_DNA"/>
</dbReference>
<evidence type="ECO:0000256" key="2">
    <source>
        <dbReference type="ARBA" id="ARBA00009021"/>
    </source>
</evidence>
<dbReference type="GO" id="GO:0005737">
    <property type="term" value="C:cytoplasm"/>
    <property type="evidence" value="ECO:0007669"/>
    <property type="project" value="UniProtKB-SubCell"/>
</dbReference>
<evidence type="ECO:0000313" key="10">
    <source>
        <dbReference type="Proteomes" id="UP001153076"/>
    </source>
</evidence>
<keyword evidence="10" id="KW-1185">Reference proteome</keyword>
<evidence type="ECO:0000256" key="3">
    <source>
        <dbReference type="ARBA" id="ARBA00018615"/>
    </source>
</evidence>
<dbReference type="AlphaFoldDB" id="A0A9Q1JW20"/>
<dbReference type="OrthoDB" id="147332at2759"/>
<reference evidence="9" key="1">
    <citation type="submission" date="2022-04" db="EMBL/GenBank/DDBJ databases">
        <title>Carnegiea gigantea Genome sequencing and assembly v2.</title>
        <authorList>
            <person name="Copetti D."/>
            <person name="Sanderson M.J."/>
            <person name="Burquez A."/>
            <person name="Wojciechowski M.F."/>
        </authorList>
    </citation>
    <scope>NUCLEOTIDE SEQUENCE</scope>
    <source>
        <strain evidence="9">SGP5-SGP5p</strain>
        <tissue evidence="9">Aerial part</tissue>
    </source>
</reference>
<evidence type="ECO:0000256" key="8">
    <source>
        <dbReference type="ARBA" id="ARBA00032518"/>
    </source>
</evidence>
<evidence type="ECO:0000256" key="1">
    <source>
        <dbReference type="ARBA" id="ARBA00004496"/>
    </source>
</evidence>
<organism evidence="9 10">
    <name type="scientific">Carnegiea gigantea</name>
    <dbReference type="NCBI Taxonomy" id="171969"/>
    <lineage>
        <taxon>Eukaryota</taxon>
        <taxon>Viridiplantae</taxon>
        <taxon>Streptophyta</taxon>
        <taxon>Embryophyta</taxon>
        <taxon>Tracheophyta</taxon>
        <taxon>Spermatophyta</taxon>
        <taxon>Magnoliopsida</taxon>
        <taxon>eudicotyledons</taxon>
        <taxon>Gunneridae</taxon>
        <taxon>Pentapetalae</taxon>
        <taxon>Caryophyllales</taxon>
        <taxon>Cactineae</taxon>
        <taxon>Cactaceae</taxon>
        <taxon>Cactoideae</taxon>
        <taxon>Echinocereeae</taxon>
        <taxon>Carnegiea</taxon>
    </lineage>
</organism>
<keyword evidence="7" id="KW-0508">mRNA splicing</keyword>
<evidence type="ECO:0000313" key="9">
    <source>
        <dbReference type="EMBL" id="KAJ8431958.1"/>
    </source>
</evidence>
<accession>A0A9Q1JW20</accession>
<dbReference type="GO" id="GO:0005681">
    <property type="term" value="C:spliceosomal complex"/>
    <property type="evidence" value="ECO:0007669"/>
    <property type="project" value="UniProtKB-KW"/>
</dbReference>
<dbReference type="GO" id="GO:0008017">
    <property type="term" value="F:microtubule binding"/>
    <property type="evidence" value="ECO:0007669"/>
    <property type="project" value="TreeGrafter"/>
</dbReference>
<dbReference type="GO" id="GO:0031122">
    <property type="term" value="P:cytoplasmic microtubule organization"/>
    <property type="evidence" value="ECO:0007669"/>
    <property type="project" value="TreeGrafter"/>
</dbReference>
<dbReference type="Proteomes" id="UP001153076">
    <property type="component" value="Unassembled WGS sequence"/>
</dbReference>
<name>A0A9Q1JW20_9CARY</name>
<gene>
    <name evidence="9" type="ORF">Cgig2_024269</name>
</gene>
<comment type="subcellular location">
    <subcellularLocation>
        <location evidence="1">Cytoplasm</location>
    </subcellularLocation>
</comment>